<dbReference type="EMBL" id="JACXVP010000001">
    <property type="protein sequence ID" value="KAG5628817.1"/>
    <property type="molecule type" value="Genomic_DNA"/>
</dbReference>
<gene>
    <name evidence="1" type="ORF">H5410_000534</name>
</gene>
<proteinExistence type="predicted"/>
<dbReference type="PANTHER" id="PTHR47422">
    <property type="entry name" value="DNAJ HEAT SHOCK N-TERMINAL DOMAIN-CONTAINING PROTEIN"/>
    <property type="match status" value="1"/>
</dbReference>
<evidence type="ECO:0000313" key="2">
    <source>
        <dbReference type="Proteomes" id="UP000824120"/>
    </source>
</evidence>
<dbReference type="AlphaFoldDB" id="A0A9J6AWS2"/>
<reference evidence="1 2" key="1">
    <citation type="submission" date="2020-09" db="EMBL/GenBank/DDBJ databases">
        <title>De no assembly of potato wild relative species, Solanum commersonii.</title>
        <authorList>
            <person name="Cho K."/>
        </authorList>
    </citation>
    <scope>NUCLEOTIDE SEQUENCE [LARGE SCALE GENOMIC DNA]</scope>
    <source>
        <strain evidence="1">LZ3.2</strain>
        <tissue evidence="1">Leaf</tissue>
    </source>
</reference>
<keyword evidence="2" id="KW-1185">Reference proteome</keyword>
<accession>A0A9J6AWS2</accession>
<dbReference type="PANTHER" id="PTHR47422:SF1">
    <property type="entry name" value="DNAJ HEAT SHOCK N-TERMINAL DOMAIN-CONTAINING PROTEIN"/>
    <property type="match status" value="1"/>
</dbReference>
<dbReference type="OrthoDB" id="342454at2759"/>
<name>A0A9J6AWS2_SOLCO</name>
<sequence length="157" mass="17318">MYQQHTFPFRADSGVGQENCNANLSLPSDNATAYIADLSPPVEEDTIPKRRVIGPAMPSAELLAAATKLTEAQDELWDVEMEEDTDLFIGPPPPALITEVESANEIEHFEEVKRIIASDADNSYDVLGANRNMLNDNIKKLYLINALILKLTTRSSS</sequence>
<protein>
    <submittedName>
        <fullName evidence="1">Uncharacterized protein</fullName>
    </submittedName>
</protein>
<evidence type="ECO:0000313" key="1">
    <source>
        <dbReference type="EMBL" id="KAG5628817.1"/>
    </source>
</evidence>
<organism evidence="1 2">
    <name type="scientific">Solanum commersonii</name>
    <name type="common">Commerson's wild potato</name>
    <name type="synonym">Commerson's nightshade</name>
    <dbReference type="NCBI Taxonomy" id="4109"/>
    <lineage>
        <taxon>Eukaryota</taxon>
        <taxon>Viridiplantae</taxon>
        <taxon>Streptophyta</taxon>
        <taxon>Embryophyta</taxon>
        <taxon>Tracheophyta</taxon>
        <taxon>Spermatophyta</taxon>
        <taxon>Magnoliopsida</taxon>
        <taxon>eudicotyledons</taxon>
        <taxon>Gunneridae</taxon>
        <taxon>Pentapetalae</taxon>
        <taxon>asterids</taxon>
        <taxon>lamiids</taxon>
        <taxon>Solanales</taxon>
        <taxon>Solanaceae</taxon>
        <taxon>Solanoideae</taxon>
        <taxon>Solaneae</taxon>
        <taxon>Solanum</taxon>
    </lineage>
</organism>
<dbReference type="Proteomes" id="UP000824120">
    <property type="component" value="Chromosome 1"/>
</dbReference>
<comment type="caution">
    <text evidence="1">The sequence shown here is derived from an EMBL/GenBank/DDBJ whole genome shotgun (WGS) entry which is preliminary data.</text>
</comment>